<gene>
    <name evidence="2" type="ORF">EDD40_0673</name>
</gene>
<comment type="caution">
    <text evidence="2">The sequence shown here is derived from an EMBL/GenBank/DDBJ whole genome shotgun (WGS) entry which is preliminary data.</text>
</comment>
<evidence type="ECO:0000313" key="3">
    <source>
        <dbReference type="Proteomes" id="UP000268727"/>
    </source>
</evidence>
<feature type="region of interest" description="Disordered" evidence="1">
    <location>
        <begin position="269"/>
        <end position="291"/>
    </location>
</feature>
<evidence type="ECO:0000313" key="2">
    <source>
        <dbReference type="EMBL" id="ROP35444.1"/>
    </source>
</evidence>
<dbReference type="Proteomes" id="UP000268727">
    <property type="component" value="Unassembled WGS sequence"/>
</dbReference>
<organism evidence="2 3">
    <name type="scientific">Saccharothrix texasensis</name>
    <dbReference type="NCBI Taxonomy" id="103734"/>
    <lineage>
        <taxon>Bacteria</taxon>
        <taxon>Bacillati</taxon>
        <taxon>Actinomycetota</taxon>
        <taxon>Actinomycetes</taxon>
        <taxon>Pseudonocardiales</taxon>
        <taxon>Pseudonocardiaceae</taxon>
        <taxon>Saccharothrix</taxon>
    </lineage>
</organism>
<sequence>MTVAHDDPHVARLFDHMARLVCDGVGDPLDLHEQLVELSTANSPDVARYWKQVGVGVGVPDTAYKDGGPNLFPDAPVVRVFRTSGTTGSTRGTVRYSKLGLELKGLAIEANARRHLRPDDGVRPVVLPFAPSEQAAPEMAIAFDMARIAKSCGDPALSTAVVGADGVDFDLLARRLDAAVAEGLPVVLVGATFAFVNICDALEEQGRSWQLPPGSRMYDGGGFKGRSRVMRVDDLRAAVRRVFGIERHGNIFGMTELANMLYDASDTPVGPLGERAKGSHPAGGPKVRDPRTREHLAEGRGLLEVTDLSLLDRPHVLLTGDVGIAGPDGVAIAGRIAGSSSRGCSLTLDEMTGGAA</sequence>
<dbReference type="OrthoDB" id="182577at2"/>
<dbReference type="RefSeq" id="WP_123741588.1">
    <property type="nucleotide sequence ID" value="NZ_RJKM01000001.1"/>
</dbReference>
<accession>A0A3N1GYU0</accession>
<evidence type="ECO:0000256" key="1">
    <source>
        <dbReference type="SAM" id="MobiDB-lite"/>
    </source>
</evidence>
<proteinExistence type="predicted"/>
<dbReference type="Gene3D" id="3.40.50.12780">
    <property type="entry name" value="N-terminal domain of ligase-like"/>
    <property type="match status" value="1"/>
</dbReference>
<name>A0A3N1GYU0_9PSEU</name>
<protein>
    <submittedName>
        <fullName evidence="2">Acyl-protein synthetase LuxE</fullName>
    </submittedName>
</protein>
<keyword evidence="3" id="KW-1185">Reference proteome</keyword>
<reference evidence="2 3" key="1">
    <citation type="submission" date="2018-11" db="EMBL/GenBank/DDBJ databases">
        <title>Sequencing the genomes of 1000 actinobacteria strains.</title>
        <authorList>
            <person name="Klenk H.-P."/>
        </authorList>
    </citation>
    <scope>NUCLEOTIDE SEQUENCE [LARGE SCALE GENOMIC DNA]</scope>
    <source>
        <strain evidence="2 3">DSM 44231</strain>
    </source>
</reference>
<dbReference type="EMBL" id="RJKM01000001">
    <property type="protein sequence ID" value="ROP35444.1"/>
    <property type="molecule type" value="Genomic_DNA"/>
</dbReference>
<dbReference type="InterPro" id="IPR042099">
    <property type="entry name" value="ANL_N_sf"/>
</dbReference>
<dbReference type="AlphaFoldDB" id="A0A3N1GYU0"/>